<evidence type="ECO:0000313" key="1">
    <source>
        <dbReference type="EMBL" id="MPC26031.1"/>
    </source>
</evidence>
<proteinExistence type="predicted"/>
<sequence length="82" mass="9202">MERATNTYVEEYVTSTCDVSRVPGDGALPYNIRENADEPHRQICVEEGRDVRRAEARQQHSDLMEAWRDGEANMGMSGAGNT</sequence>
<organism evidence="1 2">
    <name type="scientific">Portunus trituberculatus</name>
    <name type="common">Swimming crab</name>
    <name type="synonym">Neptunus trituberculatus</name>
    <dbReference type="NCBI Taxonomy" id="210409"/>
    <lineage>
        <taxon>Eukaryota</taxon>
        <taxon>Metazoa</taxon>
        <taxon>Ecdysozoa</taxon>
        <taxon>Arthropoda</taxon>
        <taxon>Crustacea</taxon>
        <taxon>Multicrustacea</taxon>
        <taxon>Malacostraca</taxon>
        <taxon>Eumalacostraca</taxon>
        <taxon>Eucarida</taxon>
        <taxon>Decapoda</taxon>
        <taxon>Pleocyemata</taxon>
        <taxon>Brachyura</taxon>
        <taxon>Eubrachyura</taxon>
        <taxon>Portunoidea</taxon>
        <taxon>Portunidae</taxon>
        <taxon>Portuninae</taxon>
        <taxon>Portunus</taxon>
    </lineage>
</organism>
<keyword evidence="2" id="KW-1185">Reference proteome</keyword>
<dbReference type="AlphaFoldDB" id="A0A5B7DWJ2"/>
<dbReference type="Proteomes" id="UP000324222">
    <property type="component" value="Unassembled WGS sequence"/>
</dbReference>
<dbReference type="EMBL" id="VSRR010001546">
    <property type="protein sequence ID" value="MPC26031.1"/>
    <property type="molecule type" value="Genomic_DNA"/>
</dbReference>
<evidence type="ECO:0000313" key="2">
    <source>
        <dbReference type="Proteomes" id="UP000324222"/>
    </source>
</evidence>
<protein>
    <submittedName>
        <fullName evidence="1">Uncharacterized protein</fullName>
    </submittedName>
</protein>
<name>A0A5B7DWJ2_PORTR</name>
<comment type="caution">
    <text evidence="1">The sequence shown here is derived from an EMBL/GenBank/DDBJ whole genome shotgun (WGS) entry which is preliminary data.</text>
</comment>
<accession>A0A5B7DWJ2</accession>
<gene>
    <name evidence="1" type="ORF">E2C01_019161</name>
</gene>
<reference evidence="1 2" key="1">
    <citation type="submission" date="2019-05" db="EMBL/GenBank/DDBJ databases">
        <title>Another draft genome of Portunus trituberculatus and its Hox gene families provides insights of decapod evolution.</title>
        <authorList>
            <person name="Jeong J.-H."/>
            <person name="Song I."/>
            <person name="Kim S."/>
            <person name="Choi T."/>
            <person name="Kim D."/>
            <person name="Ryu S."/>
            <person name="Kim W."/>
        </authorList>
    </citation>
    <scope>NUCLEOTIDE SEQUENCE [LARGE SCALE GENOMIC DNA]</scope>
    <source>
        <tissue evidence="1">Muscle</tissue>
    </source>
</reference>